<dbReference type="Proteomes" id="UP001243330">
    <property type="component" value="Unassembled WGS sequence"/>
</dbReference>
<evidence type="ECO:0000313" key="3">
    <source>
        <dbReference type="Proteomes" id="UP001243330"/>
    </source>
</evidence>
<comment type="caution">
    <text evidence="2">The sequence shown here is derived from an EMBL/GenBank/DDBJ whole genome shotgun (WGS) entry which is preliminary data.</text>
</comment>
<gene>
    <name evidence="2" type="ORF">CCHR01_17524</name>
</gene>
<feature type="compositionally biased region" description="Basic and acidic residues" evidence="1">
    <location>
        <begin position="231"/>
        <end position="247"/>
    </location>
</feature>
<organism evidence="2 3">
    <name type="scientific">Colletotrichum chrysophilum</name>
    <dbReference type="NCBI Taxonomy" id="1836956"/>
    <lineage>
        <taxon>Eukaryota</taxon>
        <taxon>Fungi</taxon>
        <taxon>Dikarya</taxon>
        <taxon>Ascomycota</taxon>
        <taxon>Pezizomycotina</taxon>
        <taxon>Sordariomycetes</taxon>
        <taxon>Hypocreomycetidae</taxon>
        <taxon>Glomerellales</taxon>
        <taxon>Glomerellaceae</taxon>
        <taxon>Colletotrichum</taxon>
        <taxon>Colletotrichum gloeosporioides species complex</taxon>
    </lineage>
</organism>
<feature type="compositionally biased region" description="Acidic residues" evidence="1">
    <location>
        <begin position="272"/>
        <end position="284"/>
    </location>
</feature>
<feature type="compositionally biased region" description="Polar residues" evidence="1">
    <location>
        <begin position="376"/>
        <end position="385"/>
    </location>
</feature>
<feature type="region of interest" description="Disordered" evidence="1">
    <location>
        <begin position="206"/>
        <end position="295"/>
    </location>
</feature>
<keyword evidence="3" id="KW-1185">Reference proteome</keyword>
<reference evidence="2" key="1">
    <citation type="submission" date="2023-01" db="EMBL/GenBank/DDBJ databases">
        <title>Colletotrichum chrysophilum M932 genome sequence.</title>
        <authorList>
            <person name="Baroncelli R."/>
        </authorList>
    </citation>
    <scope>NUCLEOTIDE SEQUENCE</scope>
    <source>
        <strain evidence="2">M932</strain>
    </source>
</reference>
<evidence type="ECO:0000256" key="1">
    <source>
        <dbReference type="SAM" id="MobiDB-lite"/>
    </source>
</evidence>
<dbReference type="AlphaFoldDB" id="A0AAD9A299"/>
<feature type="compositionally biased region" description="Polar residues" evidence="1">
    <location>
        <begin position="248"/>
        <end position="265"/>
    </location>
</feature>
<name>A0AAD9A299_9PEZI</name>
<feature type="region of interest" description="Disordered" evidence="1">
    <location>
        <begin position="353"/>
        <end position="406"/>
    </location>
</feature>
<dbReference type="EMBL" id="JAQOWY010000621">
    <property type="protein sequence ID" value="KAK1839848.1"/>
    <property type="molecule type" value="Genomic_DNA"/>
</dbReference>
<proteinExistence type="predicted"/>
<protein>
    <submittedName>
        <fullName evidence="2">Uncharacterized protein</fullName>
    </submittedName>
</protein>
<sequence>MLMRGKAKQKAPAAIQQDTTVLLDRLCEFETTDADLLHVWHTVKESYSAAPPDSAFEPVTTIDADTVETSPQPLDTRPAPLPFFLWISRHLASSILRRACELDHSPAIAKAGTKDKLAQRLASLAGKLHCDPAVFYECFGPKIAFSRDVLTNLQELINSRPEIRLLDLAAAYYKERAKAQPKTEKGPVRKPATIIRRVIEKLTPELHNVTLRHNRRTQRQQEGTKRRSVPRQKEPQHFQHSLSRPDSENGDQTDASFSTKLSTAQGPAVECDPCDNDDPFDESIENSRRGAQACADQSAIEQQFLAHNFEREGIDENQYNYGDFADTSYVSVAHHALTADSFYVALESPVNTHDSVLSQQPSPSPRRQAADPDPSITMSFGTPTQHGLKRSFSLRQKSGDQLGEGRNARESRLVPLMDWRCLSEKNHITDATIHHFLVALCSADVGVVNAFLSNAELEDVAKHGMELQTKKVVLIPHEENGLWRLFFVQRGQSLLQELDPTNAMSDVGKKEVLPHIQQLFQAESLTDIKKVPCHQVGQYKHDSGINVIAFAFALAKNGTIDALGPTDASIDGVAWRHHLQHRLLRGRALPVWLQGLNPSLPPPPIDPTSYDTVIRDNTLALMRRVWSRQSTLRAMENDSPDSIEGLCAKSKRLMNEARIGLAIVNSLHAMHIRSAQSARRAWKGLQHDAIAFHALEQLNNLCYLYRRADEILQHSTQPAVAMPITRAQITSLRIAALTASEAAKE</sequence>
<accession>A0AAD9A299</accession>
<evidence type="ECO:0000313" key="2">
    <source>
        <dbReference type="EMBL" id="KAK1839848.1"/>
    </source>
</evidence>